<reference evidence="6" key="2">
    <citation type="submission" date="2007-04" db="EMBL/GenBank/DDBJ databases">
        <title>The genome of the human body louse.</title>
        <authorList>
            <consortium name="The Human Body Louse Genome Consortium"/>
            <person name="Kirkness E."/>
            <person name="Walenz B."/>
            <person name="Hass B."/>
            <person name="Bruggner R."/>
            <person name="Strausberg R."/>
        </authorList>
    </citation>
    <scope>NUCLEOTIDE SEQUENCE</scope>
    <source>
        <strain evidence="6">USDA</strain>
    </source>
</reference>
<dbReference type="InterPro" id="IPR023796">
    <property type="entry name" value="Serpin_dom"/>
</dbReference>
<feature type="signal peptide" evidence="4">
    <location>
        <begin position="1"/>
        <end position="19"/>
    </location>
</feature>
<dbReference type="CTD" id="8231296"/>
<dbReference type="OMA" id="MTKGHIR"/>
<dbReference type="InterPro" id="IPR042185">
    <property type="entry name" value="Serpin_sf_2"/>
</dbReference>
<evidence type="ECO:0000313" key="8">
    <source>
        <dbReference type="Proteomes" id="UP000009046"/>
    </source>
</evidence>
<dbReference type="InterPro" id="IPR042178">
    <property type="entry name" value="Serpin_sf_1"/>
</dbReference>
<evidence type="ECO:0000256" key="3">
    <source>
        <dbReference type="RuleBase" id="RU000411"/>
    </source>
</evidence>
<dbReference type="VEuPathDB" id="VectorBase:PHUM075870"/>
<dbReference type="KEGG" id="phu:Phum_PHUM075870"/>
<keyword evidence="8" id="KW-1185">Reference proteome</keyword>
<comment type="similarity">
    <text evidence="3">Belongs to the serpin family.</text>
</comment>
<dbReference type="RefSeq" id="XP_002423635.1">
    <property type="nucleotide sequence ID" value="XM_002423590.1"/>
</dbReference>
<accession>E0VBZ1</accession>
<dbReference type="EnsemblMetazoa" id="PHUM075870-RA">
    <property type="protein sequence ID" value="PHUM075870-PA"/>
    <property type="gene ID" value="PHUM075870"/>
</dbReference>
<name>E0VBZ1_PEDHC</name>
<dbReference type="AlphaFoldDB" id="E0VBZ1"/>
<dbReference type="EMBL" id="AAZO01000908">
    <property type="status" value="NOT_ANNOTATED_CDS"/>
    <property type="molecule type" value="Genomic_DNA"/>
</dbReference>
<evidence type="ECO:0000313" key="7">
    <source>
        <dbReference type="EnsemblMetazoa" id="PHUM075870-PA"/>
    </source>
</evidence>
<evidence type="ECO:0000256" key="4">
    <source>
        <dbReference type="SAM" id="SignalP"/>
    </source>
</evidence>
<dbReference type="GeneID" id="8231296"/>
<evidence type="ECO:0000313" key="6">
    <source>
        <dbReference type="EMBL" id="EEB10897.1"/>
    </source>
</evidence>
<dbReference type="PANTHER" id="PTHR11461">
    <property type="entry name" value="SERINE PROTEASE INHIBITOR, SERPIN"/>
    <property type="match status" value="1"/>
</dbReference>
<sequence length="423" mass="48701">MNIFLWVLLPTCILSQCITENDKLIFDPNAKLSFYKGQQKFSVKLLKTFNDKHKEENIFFSPYSIYQSLILAYITAGNKTEEVLKEALYLPEKQNKLSVIQTYDLEKYFETTRQLNGSLDYELNSFNKIFLSNEIEARECISNILKDDLESINFKNDPNAARFYINDLVKNVTKNHISELLPTDGVHEETKIILANAAYFKGLWKSKFFEGNTKKNSLFYVSPEDIKIVDLMTQKGNFNHMTSEKLKSHILELPYKGDSVSMIIILPRFESNAIDKLIDILAEESIESLIDFDALYPRQVEVEIPKFSVENSIDLRPVFTVLGLSEIFSPEADFSTLSEKTKSVHFTDAIHKAKIEVDEEGTVAAAATAIFTFRSSRPLDPTRFIANHPFVYFIYDKISQNILFMGVYKVPEKKYRNGKKIKL</sequence>
<dbReference type="GO" id="GO:0004867">
    <property type="term" value="F:serine-type endopeptidase inhibitor activity"/>
    <property type="evidence" value="ECO:0007669"/>
    <property type="project" value="UniProtKB-KW"/>
</dbReference>
<reference evidence="6" key="1">
    <citation type="submission" date="2007-04" db="EMBL/GenBank/DDBJ databases">
        <title>Annotation of Pediculus humanus corporis strain USDA.</title>
        <authorList>
            <person name="Kirkness E."/>
            <person name="Hannick L."/>
            <person name="Hass B."/>
            <person name="Bruggner R."/>
            <person name="Lawson D."/>
            <person name="Bidwell S."/>
            <person name="Joardar V."/>
            <person name="Caler E."/>
            <person name="Walenz B."/>
            <person name="Inman J."/>
            <person name="Schobel S."/>
            <person name="Galinsky K."/>
            <person name="Amedeo P."/>
            <person name="Strausberg R."/>
        </authorList>
    </citation>
    <scope>NUCLEOTIDE SEQUENCE</scope>
    <source>
        <strain evidence="6">USDA</strain>
    </source>
</reference>
<evidence type="ECO:0000259" key="5">
    <source>
        <dbReference type="SMART" id="SM00093"/>
    </source>
</evidence>
<dbReference type="PROSITE" id="PS00284">
    <property type="entry name" value="SERPIN"/>
    <property type="match status" value="1"/>
</dbReference>
<dbReference type="EMBL" id="DS235044">
    <property type="protein sequence ID" value="EEB10897.1"/>
    <property type="molecule type" value="Genomic_DNA"/>
</dbReference>
<dbReference type="Proteomes" id="UP000009046">
    <property type="component" value="Unassembled WGS sequence"/>
</dbReference>
<dbReference type="eggNOG" id="KOG2392">
    <property type="taxonomic scope" value="Eukaryota"/>
</dbReference>
<evidence type="ECO:0000256" key="1">
    <source>
        <dbReference type="ARBA" id="ARBA00022690"/>
    </source>
</evidence>
<dbReference type="PANTHER" id="PTHR11461:SF278">
    <property type="entry name" value="SERINE PROTEASE INHIBITOR 88EA"/>
    <property type="match status" value="1"/>
</dbReference>
<keyword evidence="1" id="KW-0646">Protease inhibitor</keyword>
<gene>
    <name evidence="7" type="primary">8231296</name>
    <name evidence="6" type="ORF">Phum_PHUM075870</name>
</gene>
<keyword evidence="4" id="KW-0732">Signal</keyword>
<proteinExistence type="inferred from homology"/>
<dbReference type="InterPro" id="IPR036186">
    <property type="entry name" value="Serpin_sf"/>
</dbReference>
<dbReference type="OrthoDB" id="671595at2759"/>
<dbReference type="InParanoid" id="E0VBZ1"/>
<dbReference type="InterPro" id="IPR023795">
    <property type="entry name" value="Serpin_CS"/>
</dbReference>
<dbReference type="Gene3D" id="3.30.497.10">
    <property type="entry name" value="Antithrombin, subunit I, domain 2"/>
    <property type="match status" value="1"/>
</dbReference>
<reference evidence="7" key="3">
    <citation type="submission" date="2020-05" db="UniProtKB">
        <authorList>
            <consortium name="EnsemblMetazoa"/>
        </authorList>
    </citation>
    <scope>IDENTIFICATION</scope>
    <source>
        <strain evidence="7">USDA</strain>
    </source>
</reference>
<evidence type="ECO:0000256" key="2">
    <source>
        <dbReference type="ARBA" id="ARBA00022900"/>
    </source>
</evidence>
<dbReference type="SUPFAM" id="SSF56574">
    <property type="entry name" value="Serpins"/>
    <property type="match status" value="1"/>
</dbReference>
<feature type="chain" id="PRO_5011412339" evidence="4">
    <location>
        <begin position="20"/>
        <end position="423"/>
    </location>
</feature>
<dbReference type="Gene3D" id="2.30.39.10">
    <property type="entry name" value="Alpha-1-antitrypsin, domain 1"/>
    <property type="match status" value="2"/>
</dbReference>
<dbReference type="FunCoup" id="E0VBZ1">
    <property type="interactions" value="34"/>
</dbReference>
<feature type="domain" description="Serpin" evidence="5">
    <location>
        <begin position="43"/>
        <end position="411"/>
    </location>
</feature>
<dbReference type="Pfam" id="PF00079">
    <property type="entry name" value="Serpin"/>
    <property type="match status" value="1"/>
</dbReference>
<dbReference type="HOGENOM" id="CLU_023330_0_0_1"/>
<organism>
    <name type="scientific">Pediculus humanus subsp. corporis</name>
    <name type="common">Body louse</name>
    <dbReference type="NCBI Taxonomy" id="121224"/>
    <lineage>
        <taxon>Eukaryota</taxon>
        <taxon>Metazoa</taxon>
        <taxon>Ecdysozoa</taxon>
        <taxon>Arthropoda</taxon>
        <taxon>Hexapoda</taxon>
        <taxon>Insecta</taxon>
        <taxon>Pterygota</taxon>
        <taxon>Neoptera</taxon>
        <taxon>Paraneoptera</taxon>
        <taxon>Psocodea</taxon>
        <taxon>Troctomorpha</taxon>
        <taxon>Phthiraptera</taxon>
        <taxon>Anoplura</taxon>
        <taxon>Pediculidae</taxon>
        <taxon>Pediculus</taxon>
    </lineage>
</organism>
<keyword evidence="2" id="KW-0722">Serine protease inhibitor</keyword>
<dbReference type="MEROPS" id="I04.083"/>
<dbReference type="SMART" id="SM00093">
    <property type="entry name" value="SERPIN"/>
    <property type="match status" value="1"/>
</dbReference>
<dbReference type="InterPro" id="IPR000215">
    <property type="entry name" value="Serpin_fam"/>
</dbReference>
<dbReference type="CDD" id="cd19594">
    <property type="entry name" value="serpin_crustaceans_chelicerates_insects"/>
    <property type="match status" value="1"/>
</dbReference>
<dbReference type="GO" id="GO:0005615">
    <property type="term" value="C:extracellular space"/>
    <property type="evidence" value="ECO:0007669"/>
    <property type="project" value="InterPro"/>
</dbReference>
<protein>
    <submittedName>
        <fullName evidence="6 7">Serine protease inhibitor, putative</fullName>
    </submittedName>
</protein>